<evidence type="ECO:0000256" key="2">
    <source>
        <dbReference type="SAM" id="Phobius"/>
    </source>
</evidence>
<dbReference type="AlphaFoldDB" id="A0A951QB69"/>
<accession>A0A951QB69</accession>
<feature type="transmembrane region" description="Helical" evidence="2">
    <location>
        <begin position="36"/>
        <end position="57"/>
    </location>
</feature>
<dbReference type="PANTHER" id="PTHR35936:SF17">
    <property type="entry name" value="ARGININE-BINDING EXTRACELLULAR PROTEIN ARTP"/>
    <property type="match status" value="1"/>
</dbReference>
<evidence type="ECO:0000256" key="1">
    <source>
        <dbReference type="ARBA" id="ARBA00022729"/>
    </source>
</evidence>
<keyword evidence="2" id="KW-1133">Transmembrane helix</keyword>
<dbReference type="InterPro" id="IPR001638">
    <property type="entry name" value="Solute-binding_3/MltF_N"/>
</dbReference>
<feature type="domain" description="Solute-binding protein family 3/N-terminal" evidence="3">
    <location>
        <begin position="91"/>
        <end position="324"/>
    </location>
</feature>
<name>A0A951QB69_9CYAN</name>
<keyword evidence="1" id="KW-0732">Signal</keyword>
<sequence length="328" mass="36060">MAIAIAKVVRTGTFLVGREAPHQKCPKQTGYTPAAAIRAVSICILGVFWGCLLPFMLAAPVVAAPTPPSGEYSIERSATAPDIQRIRDRGKLVVAALKQDNSPFFMADEQGKLVGLDMKLAQAIADQLGVKLEVNRSATTFDQVVDAVYQLDADLAFSKLSRTLKRAQRVRFSRPYLTMRQGLLVNRLQMAQRANGQTATQMIRNLQGKIGVIKGSSYVGFTQQKFPKATIVEYSSWTAVMQAVIRGDILAAYRDELEVKKIVLGKPDAALQLQTIALTDTQDAIAIALPWDSGQLLAFVEQYLDMMQINYTTDKLLEEYSGYLKAVP</sequence>
<dbReference type="CDD" id="cd13530">
    <property type="entry name" value="PBP2_peptides_like"/>
    <property type="match status" value="1"/>
</dbReference>
<dbReference type="SUPFAM" id="SSF53850">
    <property type="entry name" value="Periplasmic binding protein-like II"/>
    <property type="match status" value="1"/>
</dbReference>
<reference evidence="4" key="2">
    <citation type="journal article" date="2022" name="Microbiol. Resour. Announc.">
        <title>Metagenome Sequencing to Explore Phylogenomics of Terrestrial Cyanobacteria.</title>
        <authorList>
            <person name="Ward R.D."/>
            <person name="Stajich J.E."/>
            <person name="Johansen J.R."/>
            <person name="Huntemann M."/>
            <person name="Clum A."/>
            <person name="Foster B."/>
            <person name="Foster B."/>
            <person name="Roux S."/>
            <person name="Palaniappan K."/>
            <person name="Varghese N."/>
            <person name="Mukherjee S."/>
            <person name="Reddy T.B.K."/>
            <person name="Daum C."/>
            <person name="Copeland A."/>
            <person name="Chen I.A."/>
            <person name="Ivanova N.N."/>
            <person name="Kyrpides N.C."/>
            <person name="Shapiro N."/>
            <person name="Eloe-Fadrosh E.A."/>
            <person name="Pietrasiak N."/>
        </authorList>
    </citation>
    <scope>NUCLEOTIDE SEQUENCE</scope>
    <source>
        <strain evidence="4">UHER 2000/2452</strain>
    </source>
</reference>
<comment type="caution">
    <text evidence="4">The sequence shown here is derived from an EMBL/GenBank/DDBJ whole genome shotgun (WGS) entry which is preliminary data.</text>
</comment>
<organism evidence="4 5">
    <name type="scientific">Drouetiella hepatica Uher 2000/2452</name>
    <dbReference type="NCBI Taxonomy" id="904376"/>
    <lineage>
        <taxon>Bacteria</taxon>
        <taxon>Bacillati</taxon>
        <taxon>Cyanobacteriota</taxon>
        <taxon>Cyanophyceae</taxon>
        <taxon>Oculatellales</taxon>
        <taxon>Oculatellaceae</taxon>
        <taxon>Drouetiella</taxon>
    </lineage>
</organism>
<dbReference type="Pfam" id="PF00497">
    <property type="entry name" value="SBP_bac_3"/>
    <property type="match status" value="1"/>
</dbReference>
<keyword evidence="2" id="KW-0812">Transmembrane</keyword>
<dbReference type="Gene3D" id="3.40.190.10">
    <property type="entry name" value="Periplasmic binding protein-like II"/>
    <property type="match status" value="2"/>
</dbReference>
<gene>
    <name evidence="4" type="ORF">KME15_13055</name>
</gene>
<protein>
    <submittedName>
        <fullName evidence="4">ABC transporter substrate-binding protein</fullName>
    </submittedName>
</protein>
<evidence type="ECO:0000313" key="5">
    <source>
        <dbReference type="Proteomes" id="UP000757435"/>
    </source>
</evidence>
<dbReference type="EMBL" id="JAHHHD010000013">
    <property type="protein sequence ID" value="MBW4659597.1"/>
    <property type="molecule type" value="Genomic_DNA"/>
</dbReference>
<dbReference type="PANTHER" id="PTHR35936">
    <property type="entry name" value="MEMBRANE-BOUND LYTIC MUREIN TRANSGLYCOSYLASE F"/>
    <property type="match status" value="1"/>
</dbReference>
<evidence type="ECO:0000259" key="3">
    <source>
        <dbReference type="SMART" id="SM00062"/>
    </source>
</evidence>
<evidence type="ECO:0000313" key="4">
    <source>
        <dbReference type="EMBL" id="MBW4659597.1"/>
    </source>
</evidence>
<keyword evidence="2" id="KW-0472">Membrane</keyword>
<reference evidence="4" key="1">
    <citation type="submission" date="2021-05" db="EMBL/GenBank/DDBJ databases">
        <authorList>
            <person name="Pietrasiak N."/>
            <person name="Ward R."/>
            <person name="Stajich J.E."/>
            <person name="Kurbessoian T."/>
        </authorList>
    </citation>
    <scope>NUCLEOTIDE SEQUENCE</scope>
    <source>
        <strain evidence="4">UHER 2000/2452</strain>
    </source>
</reference>
<dbReference type="Proteomes" id="UP000757435">
    <property type="component" value="Unassembled WGS sequence"/>
</dbReference>
<proteinExistence type="predicted"/>
<dbReference type="SMART" id="SM00062">
    <property type="entry name" value="PBPb"/>
    <property type="match status" value="1"/>
</dbReference>